<evidence type="ECO:0000313" key="2">
    <source>
        <dbReference type="Proteomes" id="UP000178367"/>
    </source>
</evidence>
<gene>
    <name evidence="1" type="ORF">A2227_04870</name>
</gene>
<evidence type="ECO:0000313" key="1">
    <source>
        <dbReference type="EMBL" id="OGF27916.1"/>
    </source>
</evidence>
<dbReference type="Proteomes" id="UP000178367">
    <property type="component" value="Unassembled WGS sequence"/>
</dbReference>
<dbReference type="AlphaFoldDB" id="A0A1F5SN07"/>
<accession>A0A1F5SN07</accession>
<sequence>MYNVYYVVVAKEFAAIRKRKIDSGPPGPLFESAFQHEGHVLPLQDALNFLGSRGEKIISIVNGPPLTYTTGLSEEMQLIVITET</sequence>
<reference evidence="1 2" key="1">
    <citation type="journal article" date="2016" name="Nat. Commun.">
        <title>Thousands of microbial genomes shed light on interconnected biogeochemical processes in an aquifer system.</title>
        <authorList>
            <person name="Anantharaman K."/>
            <person name="Brown C.T."/>
            <person name="Hug L.A."/>
            <person name="Sharon I."/>
            <person name="Castelle C.J."/>
            <person name="Probst A.J."/>
            <person name="Thomas B.C."/>
            <person name="Singh A."/>
            <person name="Wilkins M.J."/>
            <person name="Karaoz U."/>
            <person name="Brodie E.L."/>
            <person name="Williams K.H."/>
            <person name="Hubbard S.S."/>
            <person name="Banfield J.F."/>
        </authorList>
    </citation>
    <scope>NUCLEOTIDE SEQUENCE [LARGE SCALE GENOMIC DNA]</scope>
</reference>
<protein>
    <submittedName>
        <fullName evidence="1">Uncharacterized protein</fullName>
    </submittedName>
</protein>
<comment type="caution">
    <text evidence="1">The sequence shown here is derived from an EMBL/GenBank/DDBJ whole genome shotgun (WGS) entry which is preliminary data.</text>
</comment>
<proteinExistence type="predicted"/>
<dbReference type="STRING" id="1797994.A2227_04870"/>
<dbReference type="EMBL" id="MFGB01000005">
    <property type="protein sequence ID" value="OGF27916.1"/>
    <property type="molecule type" value="Genomic_DNA"/>
</dbReference>
<organism evidence="1 2">
    <name type="scientific">Candidatus Falkowbacteria bacterium RIFOXYA2_FULL_47_19</name>
    <dbReference type="NCBI Taxonomy" id="1797994"/>
    <lineage>
        <taxon>Bacteria</taxon>
        <taxon>Candidatus Falkowiibacteriota</taxon>
    </lineage>
</organism>
<name>A0A1F5SN07_9BACT</name>